<comment type="caution">
    <text evidence="3">The sequence shown here is derived from an EMBL/GenBank/DDBJ whole genome shotgun (WGS) entry which is preliminary data.</text>
</comment>
<keyword evidence="2" id="KW-0472">Membrane</keyword>
<keyword evidence="2" id="KW-0812">Transmembrane</keyword>
<proteinExistence type="predicted"/>
<protein>
    <submittedName>
        <fullName evidence="3">Uncharacterized protein</fullName>
    </submittedName>
</protein>
<reference evidence="3" key="1">
    <citation type="journal article" date="2015" name="Nature">
        <title>Complex archaea that bridge the gap between prokaryotes and eukaryotes.</title>
        <authorList>
            <person name="Spang A."/>
            <person name="Saw J.H."/>
            <person name="Jorgensen S.L."/>
            <person name="Zaremba-Niedzwiedzka K."/>
            <person name="Martijn J."/>
            <person name="Lind A.E."/>
            <person name="van Eijk R."/>
            <person name="Schleper C."/>
            <person name="Guy L."/>
            <person name="Ettema T.J."/>
        </authorList>
    </citation>
    <scope>NUCLEOTIDE SEQUENCE</scope>
</reference>
<evidence type="ECO:0000313" key="3">
    <source>
        <dbReference type="EMBL" id="KKK53917.1"/>
    </source>
</evidence>
<evidence type="ECO:0000256" key="2">
    <source>
        <dbReference type="SAM" id="Phobius"/>
    </source>
</evidence>
<name>A0A0F8WAV6_9ZZZZ</name>
<gene>
    <name evidence="3" type="ORF">LCGC14_3089950</name>
</gene>
<evidence type="ECO:0000256" key="1">
    <source>
        <dbReference type="SAM" id="MobiDB-lite"/>
    </source>
</evidence>
<dbReference type="AlphaFoldDB" id="A0A0F8WAV6"/>
<dbReference type="EMBL" id="LAZR01066265">
    <property type="protein sequence ID" value="KKK53917.1"/>
    <property type="molecule type" value="Genomic_DNA"/>
</dbReference>
<accession>A0A0F8WAV6</accession>
<feature type="transmembrane region" description="Helical" evidence="2">
    <location>
        <begin position="15"/>
        <end position="37"/>
    </location>
</feature>
<feature type="non-terminal residue" evidence="3">
    <location>
        <position position="73"/>
    </location>
</feature>
<keyword evidence="2" id="KW-1133">Transmembrane helix</keyword>
<sequence>MRQSPLENSEGGIPIWIWAFIGVGGCVPFVLVLAIVLSSGSDEPQVNVNRQTTPVKTNTETKRSTTPSLPTNT</sequence>
<organism evidence="3">
    <name type="scientific">marine sediment metagenome</name>
    <dbReference type="NCBI Taxonomy" id="412755"/>
    <lineage>
        <taxon>unclassified sequences</taxon>
        <taxon>metagenomes</taxon>
        <taxon>ecological metagenomes</taxon>
    </lineage>
</organism>
<feature type="region of interest" description="Disordered" evidence="1">
    <location>
        <begin position="42"/>
        <end position="73"/>
    </location>
</feature>
<dbReference type="PROSITE" id="PS51257">
    <property type="entry name" value="PROKAR_LIPOPROTEIN"/>
    <property type="match status" value="1"/>
</dbReference>